<dbReference type="Pfam" id="PF00571">
    <property type="entry name" value="CBS"/>
    <property type="match status" value="2"/>
</dbReference>
<dbReference type="InterPro" id="IPR051257">
    <property type="entry name" value="Diverse_CBS-Domain"/>
</dbReference>
<gene>
    <name evidence="5" type="ORF">AFR_13570</name>
</gene>
<keyword evidence="1 2" id="KW-0129">CBS domain</keyword>
<evidence type="ECO:0000256" key="2">
    <source>
        <dbReference type="PROSITE-ProRule" id="PRU00703"/>
    </source>
</evidence>
<evidence type="ECO:0000313" key="5">
    <source>
        <dbReference type="EMBL" id="AGZ41000.1"/>
    </source>
</evidence>
<dbReference type="Proteomes" id="UP000017746">
    <property type="component" value="Chromosome"/>
</dbReference>
<organism evidence="5 6">
    <name type="scientific">Actinoplanes friuliensis DSM 7358</name>
    <dbReference type="NCBI Taxonomy" id="1246995"/>
    <lineage>
        <taxon>Bacteria</taxon>
        <taxon>Bacillati</taxon>
        <taxon>Actinomycetota</taxon>
        <taxon>Actinomycetes</taxon>
        <taxon>Micromonosporales</taxon>
        <taxon>Micromonosporaceae</taxon>
        <taxon>Actinoplanes</taxon>
    </lineage>
</organism>
<sequence>MQTWRVRDLMTTDVITAPDTASMADLVALLTERQISAVPITDRFDVVLGLVSWTDLHRKISVSSQGNGRRAGWLSRFAPSLHWPKGTAVEVMSGPAVTIGPDATPAAAAREMHRTKVGRLVVVDEQHRLRGIITRSDLLGVHSRLDAVIRDEVLQVLGGTLPIQPGAVEVSVDGGVVVIAGRTARRTTAVAAVRLTETVPGVTEVVDRLTADVDDTAAVVPERRTSSRDPLLGWWTERLPVWWREDDTGTRNAHRKSEKELAALG</sequence>
<dbReference type="RefSeq" id="WP_023361059.1">
    <property type="nucleotide sequence ID" value="NC_022657.1"/>
</dbReference>
<dbReference type="KEGG" id="afs:AFR_13570"/>
<dbReference type="SUPFAM" id="SSF54631">
    <property type="entry name" value="CBS-domain pair"/>
    <property type="match status" value="1"/>
</dbReference>
<dbReference type="Pfam" id="PF04972">
    <property type="entry name" value="BON"/>
    <property type="match status" value="1"/>
</dbReference>
<dbReference type="OrthoDB" id="2111978at2"/>
<evidence type="ECO:0000259" key="4">
    <source>
        <dbReference type="PROSITE" id="PS51371"/>
    </source>
</evidence>
<accession>U5VZ45</accession>
<dbReference type="HOGENOM" id="CLU_040681_1_1_11"/>
<dbReference type="PANTHER" id="PTHR43080">
    <property type="entry name" value="CBS DOMAIN-CONTAINING PROTEIN CBSX3, MITOCHONDRIAL"/>
    <property type="match status" value="1"/>
</dbReference>
<protein>
    <submittedName>
        <fullName evidence="5">Cbs domain-containing membrane protein</fullName>
    </submittedName>
</protein>
<dbReference type="SMART" id="SM00116">
    <property type="entry name" value="CBS"/>
    <property type="match status" value="2"/>
</dbReference>
<dbReference type="Gene3D" id="3.10.580.10">
    <property type="entry name" value="CBS-domain"/>
    <property type="match status" value="1"/>
</dbReference>
<dbReference type="AlphaFoldDB" id="U5VZ45"/>
<evidence type="ECO:0000256" key="1">
    <source>
        <dbReference type="ARBA" id="ARBA00023122"/>
    </source>
</evidence>
<dbReference type="EMBL" id="CP006272">
    <property type="protein sequence ID" value="AGZ41000.1"/>
    <property type="molecule type" value="Genomic_DNA"/>
</dbReference>
<proteinExistence type="predicted"/>
<dbReference type="PANTHER" id="PTHR43080:SF29">
    <property type="entry name" value="OS02G0818000 PROTEIN"/>
    <property type="match status" value="1"/>
</dbReference>
<reference evidence="5 6" key="1">
    <citation type="journal article" date="2014" name="J. Biotechnol.">
        <title>Complete genome sequence of the actinobacterium Actinoplanes friuliensis HAG 010964, producer of the lipopeptide antibiotic friulimycin.</title>
        <authorList>
            <person name="Ruckert C."/>
            <person name="Szczepanowski R."/>
            <person name="Albersmeier A."/>
            <person name="Goesmann A."/>
            <person name="Fischer N."/>
            <person name="Steinkamper A."/>
            <person name="Puhler A."/>
            <person name="Biener R."/>
            <person name="Schwartz D."/>
            <person name="Kalinowski J."/>
        </authorList>
    </citation>
    <scope>NUCLEOTIDE SEQUENCE [LARGE SCALE GENOMIC DNA]</scope>
    <source>
        <strain evidence="5 6">DSM 7358</strain>
    </source>
</reference>
<feature type="domain" description="CBS" evidence="4">
    <location>
        <begin position="10"/>
        <end position="69"/>
    </location>
</feature>
<dbReference type="InterPro" id="IPR007055">
    <property type="entry name" value="BON_dom"/>
</dbReference>
<keyword evidence="6" id="KW-1185">Reference proteome</keyword>
<evidence type="ECO:0000259" key="3">
    <source>
        <dbReference type="PROSITE" id="PS50914"/>
    </source>
</evidence>
<dbReference type="PROSITE" id="PS51371">
    <property type="entry name" value="CBS"/>
    <property type="match status" value="2"/>
</dbReference>
<dbReference type="InterPro" id="IPR046342">
    <property type="entry name" value="CBS_dom_sf"/>
</dbReference>
<name>U5VZ45_9ACTN</name>
<dbReference type="STRING" id="1246995.AFR_13570"/>
<evidence type="ECO:0000313" key="6">
    <source>
        <dbReference type="Proteomes" id="UP000017746"/>
    </source>
</evidence>
<dbReference type="PATRIC" id="fig|1246995.3.peg.2755"/>
<feature type="domain" description="BON" evidence="3">
    <location>
        <begin position="145"/>
        <end position="213"/>
    </location>
</feature>
<dbReference type="InterPro" id="IPR000644">
    <property type="entry name" value="CBS_dom"/>
</dbReference>
<dbReference type="eggNOG" id="COG0517">
    <property type="taxonomic scope" value="Bacteria"/>
</dbReference>
<dbReference type="PROSITE" id="PS50914">
    <property type="entry name" value="BON"/>
    <property type="match status" value="1"/>
</dbReference>
<feature type="domain" description="CBS" evidence="4">
    <location>
        <begin position="92"/>
        <end position="152"/>
    </location>
</feature>